<evidence type="ECO:0000313" key="3">
    <source>
        <dbReference type="Proteomes" id="UP000189462"/>
    </source>
</evidence>
<dbReference type="Pfam" id="PF04754">
    <property type="entry name" value="Transposase_31"/>
    <property type="match status" value="1"/>
</dbReference>
<name>A0A1V3NAB4_9GAMM</name>
<dbReference type="OrthoDB" id="5562276at2"/>
<sequence>MSRNTKGHDHGYKLLFSHPEMVADLIRGYVREPWVERLDFSTLHRVGNGYVSDDLREREDDVVWRVRWQGDGHWLYIYLLLEFQSRPDPFMALRMLTYVGLLYEDLRKGDQLTPSGRLPPVLPVVLYSGDRRWGAATDVADLIETIPGGLEHYRPQMRYLLLDESRHRDDPLPEVRNLVSALFALENSREPKDIERVLSRLVAWLGLPEQTGLRRSFTVWIKRVLLPARVPGVDFEQVLDLQEVRSMLAERVKEWTMDWKQQGIEEGREKGLKEGEAAVLLRQIERKFGAEAAEAHRARIDQADADTLLEWSERILTAERVEEIFD</sequence>
<dbReference type="Proteomes" id="UP000189462">
    <property type="component" value="Unassembled WGS sequence"/>
</dbReference>
<evidence type="ECO:0000313" key="2">
    <source>
        <dbReference type="EMBL" id="OOG22000.1"/>
    </source>
</evidence>
<dbReference type="PANTHER" id="PTHR34611">
    <property type="match status" value="1"/>
</dbReference>
<evidence type="ECO:0000259" key="1">
    <source>
        <dbReference type="Pfam" id="PF04754"/>
    </source>
</evidence>
<dbReference type="PANTHER" id="PTHR34611:SF2">
    <property type="entry name" value="INACTIVE RECOMBINATION-PROMOTING NUCLEASE-LIKE PROTEIN RPNE-RELATED"/>
    <property type="match status" value="1"/>
</dbReference>
<dbReference type="InterPro" id="IPR051699">
    <property type="entry name" value="Rpn/YhgA-like_nuclease"/>
</dbReference>
<dbReference type="RefSeq" id="WP_077280094.1">
    <property type="nucleotide sequence ID" value="NZ_MVBK01000113.1"/>
</dbReference>
<reference evidence="2 3" key="1">
    <citation type="submission" date="2017-02" db="EMBL/GenBank/DDBJ databases">
        <title>Genomic diversity within the haloalkaliphilic genus Thioalkalivibrio.</title>
        <authorList>
            <person name="Ahn A.-C."/>
            <person name="Meier-Kolthoff J."/>
            <person name="Overmars L."/>
            <person name="Richter M."/>
            <person name="Woyke T."/>
            <person name="Sorokin D.Y."/>
            <person name="Muyzer G."/>
        </authorList>
    </citation>
    <scope>NUCLEOTIDE SEQUENCE [LARGE SCALE GENOMIC DNA]</scope>
    <source>
        <strain evidence="2 3">ALJD</strain>
    </source>
</reference>
<dbReference type="STRING" id="108003.B1C78_15665"/>
<feature type="domain" description="Transposase (putative) YhgA-like" evidence="1">
    <location>
        <begin position="8"/>
        <end position="205"/>
    </location>
</feature>
<organism evidence="2 3">
    <name type="scientific">Thioalkalivibrio denitrificans</name>
    <dbReference type="NCBI Taxonomy" id="108003"/>
    <lineage>
        <taxon>Bacteria</taxon>
        <taxon>Pseudomonadati</taxon>
        <taxon>Pseudomonadota</taxon>
        <taxon>Gammaproteobacteria</taxon>
        <taxon>Chromatiales</taxon>
        <taxon>Ectothiorhodospiraceae</taxon>
        <taxon>Thioalkalivibrio</taxon>
    </lineage>
</organism>
<gene>
    <name evidence="2" type="ORF">B1C78_15665</name>
</gene>
<dbReference type="InterPro" id="IPR006842">
    <property type="entry name" value="Transposase_31"/>
</dbReference>
<keyword evidence="3" id="KW-1185">Reference proteome</keyword>
<protein>
    <submittedName>
        <fullName evidence="2">Transposase</fullName>
    </submittedName>
</protein>
<dbReference type="EMBL" id="MVBK01000113">
    <property type="protein sequence ID" value="OOG22000.1"/>
    <property type="molecule type" value="Genomic_DNA"/>
</dbReference>
<comment type="caution">
    <text evidence="2">The sequence shown here is derived from an EMBL/GenBank/DDBJ whole genome shotgun (WGS) entry which is preliminary data.</text>
</comment>
<dbReference type="AlphaFoldDB" id="A0A1V3NAB4"/>
<proteinExistence type="predicted"/>
<accession>A0A1V3NAB4</accession>